<evidence type="ECO:0000256" key="1">
    <source>
        <dbReference type="ARBA" id="ARBA00007465"/>
    </source>
</evidence>
<dbReference type="SMART" id="SM00363">
    <property type="entry name" value="S4"/>
    <property type="match status" value="1"/>
</dbReference>
<dbReference type="NCBIfam" id="TIGR01017">
    <property type="entry name" value="rpsD_bact"/>
    <property type="match status" value="1"/>
</dbReference>
<protein>
    <recommendedName>
        <fullName evidence="6 7">Small ribosomal subunit protein uS4</fullName>
    </recommendedName>
</protein>
<dbReference type="PANTHER" id="PTHR11831">
    <property type="entry name" value="30S 40S RIBOSOMAL PROTEIN"/>
    <property type="match status" value="1"/>
</dbReference>
<evidence type="ECO:0000256" key="3">
    <source>
        <dbReference type="ARBA" id="ARBA00022884"/>
    </source>
</evidence>
<sequence length="206" mass="23249">MGKMSRREGVALSTGVKVLKVIQRRPYAPGVHGSPKAGRAGGGGRSRLSVYGTQLREKQKAKRLYGIMEKQFRNYFDKATRMQGNSADNLARLLEMRLDNAVFRLGLAKTRPQARQMVSHAIICVNGKKVNIPSYQVRVDDKVSVRENKKEKKLFEDLEKRLAGQTIPGWLHMDASTMTGKVVSVPEGEDLKEIYDPRLIVEFYSR</sequence>
<feature type="region of interest" description="Disordered" evidence="9">
    <location>
        <begin position="27"/>
        <end position="46"/>
    </location>
</feature>
<reference evidence="12 13" key="1">
    <citation type="journal article" date="2015" name="Nature">
        <title>rRNA introns, odd ribosomes, and small enigmatic genomes across a large radiation of phyla.</title>
        <authorList>
            <person name="Brown C.T."/>
            <person name="Hug L.A."/>
            <person name="Thomas B.C."/>
            <person name="Sharon I."/>
            <person name="Castelle C.J."/>
            <person name="Singh A."/>
            <person name="Wilkins M.J."/>
            <person name="Williams K.H."/>
            <person name="Banfield J.F."/>
        </authorList>
    </citation>
    <scope>NUCLEOTIDE SEQUENCE [LARGE SCALE GENOMIC DNA]</scope>
</reference>
<dbReference type="Pfam" id="PF01479">
    <property type="entry name" value="S4"/>
    <property type="match status" value="1"/>
</dbReference>
<accession>A0A0G0VBK0</accession>
<dbReference type="FunFam" id="3.10.290.10:FF:000001">
    <property type="entry name" value="30S ribosomal protein S4"/>
    <property type="match status" value="1"/>
</dbReference>
<dbReference type="EMBL" id="LCAW01000019">
    <property type="protein sequence ID" value="KKR98303.1"/>
    <property type="molecule type" value="Genomic_DNA"/>
</dbReference>
<feature type="domain" description="Small ribosomal subunit protein uS4 N-terminal" evidence="11">
    <location>
        <begin position="1"/>
        <end position="95"/>
    </location>
</feature>
<organism evidence="12 13">
    <name type="scientific">Candidatus Uhrbacteria bacterium GW2011_GWC1_41_20</name>
    <dbReference type="NCBI Taxonomy" id="1618983"/>
    <lineage>
        <taxon>Bacteria</taxon>
        <taxon>Candidatus Uhriibacteriota</taxon>
    </lineage>
</organism>
<evidence type="ECO:0000256" key="8">
    <source>
        <dbReference type="RuleBase" id="RU003699"/>
    </source>
</evidence>
<evidence type="ECO:0000256" key="2">
    <source>
        <dbReference type="ARBA" id="ARBA00022730"/>
    </source>
</evidence>
<dbReference type="Pfam" id="PF00163">
    <property type="entry name" value="Ribosomal_S4"/>
    <property type="match status" value="1"/>
</dbReference>
<dbReference type="SMART" id="SM01390">
    <property type="entry name" value="Ribosomal_S4"/>
    <property type="match status" value="1"/>
</dbReference>
<dbReference type="AlphaFoldDB" id="A0A0G0VBK0"/>
<evidence type="ECO:0000256" key="9">
    <source>
        <dbReference type="SAM" id="MobiDB-lite"/>
    </source>
</evidence>
<dbReference type="Gene3D" id="1.10.1050.10">
    <property type="entry name" value="Ribosomal Protein S4 Delta 41, Chain A, domain 1"/>
    <property type="match status" value="1"/>
</dbReference>
<comment type="similarity">
    <text evidence="1 7 8">Belongs to the universal ribosomal protein uS4 family.</text>
</comment>
<dbReference type="GO" id="GO:0003735">
    <property type="term" value="F:structural constituent of ribosome"/>
    <property type="evidence" value="ECO:0007669"/>
    <property type="project" value="InterPro"/>
</dbReference>
<evidence type="ECO:0000256" key="6">
    <source>
        <dbReference type="ARBA" id="ARBA00035254"/>
    </source>
</evidence>
<evidence type="ECO:0000256" key="5">
    <source>
        <dbReference type="ARBA" id="ARBA00023274"/>
    </source>
</evidence>
<comment type="caution">
    <text evidence="12">The sequence shown here is derived from an EMBL/GenBank/DDBJ whole genome shotgun (WGS) entry which is preliminary data.</text>
</comment>
<dbReference type="GO" id="GO:0006412">
    <property type="term" value="P:translation"/>
    <property type="evidence" value="ECO:0007669"/>
    <property type="project" value="UniProtKB-UniRule"/>
</dbReference>
<dbReference type="PROSITE" id="PS00632">
    <property type="entry name" value="RIBOSOMAL_S4"/>
    <property type="match status" value="1"/>
</dbReference>
<dbReference type="InterPro" id="IPR005709">
    <property type="entry name" value="Ribosomal_uS4_bac-type"/>
</dbReference>
<keyword evidence="2 7" id="KW-0699">rRNA-binding</keyword>
<dbReference type="InterPro" id="IPR002942">
    <property type="entry name" value="S4_RNA-bd"/>
</dbReference>
<comment type="function">
    <text evidence="7">One of the primary rRNA binding proteins, it binds directly to 16S rRNA where it nucleates assembly of the body of the 30S subunit.</text>
</comment>
<evidence type="ECO:0000256" key="4">
    <source>
        <dbReference type="ARBA" id="ARBA00022980"/>
    </source>
</evidence>
<dbReference type="NCBIfam" id="NF003717">
    <property type="entry name" value="PRK05327.1"/>
    <property type="match status" value="1"/>
</dbReference>
<dbReference type="InterPro" id="IPR018079">
    <property type="entry name" value="Ribosomal_uS4_CS"/>
</dbReference>
<keyword evidence="5 7" id="KW-0687">Ribonucleoprotein</keyword>
<name>A0A0G0VBK0_9BACT</name>
<dbReference type="GO" id="GO:0015935">
    <property type="term" value="C:small ribosomal subunit"/>
    <property type="evidence" value="ECO:0007669"/>
    <property type="project" value="InterPro"/>
</dbReference>
<dbReference type="GO" id="GO:0042274">
    <property type="term" value="P:ribosomal small subunit biogenesis"/>
    <property type="evidence" value="ECO:0007669"/>
    <property type="project" value="TreeGrafter"/>
</dbReference>
<evidence type="ECO:0000259" key="11">
    <source>
        <dbReference type="SMART" id="SM01390"/>
    </source>
</evidence>
<evidence type="ECO:0000259" key="10">
    <source>
        <dbReference type="SMART" id="SM00363"/>
    </source>
</evidence>
<dbReference type="CDD" id="cd00165">
    <property type="entry name" value="S4"/>
    <property type="match status" value="1"/>
</dbReference>
<comment type="subunit">
    <text evidence="7">Part of the 30S ribosomal subunit. Contacts protein S5. The interaction surface between S4 and S5 is involved in control of translational fidelity.</text>
</comment>
<comment type="function">
    <text evidence="7">With S5 and S12 plays an important role in translational accuracy.</text>
</comment>
<dbReference type="PANTHER" id="PTHR11831:SF4">
    <property type="entry name" value="SMALL RIBOSOMAL SUBUNIT PROTEIN US4M"/>
    <property type="match status" value="1"/>
</dbReference>
<dbReference type="InterPro" id="IPR036986">
    <property type="entry name" value="S4_RNA-bd_sf"/>
</dbReference>
<dbReference type="InterPro" id="IPR022801">
    <property type="entry name" value="Ribosomal_uS4"/>
</dbReference>
<evidence type="ECO:0000313" key="12">
    <source>
        <dbReference type="EMBL" id="KKR98303.1"/>
    </source>
</evidence>
<dbReference type="SUPFAM" id="SSF55174">
    <property type="entry name" value="Alpha-L RNA-binding motif"/>
    <property type="match status" value="1"/>
</dbReference>
<dbReference type="PROSITE" id="PS50889">
    <property type="entry name" value="S4"/>
    <property type="match status" value="1"/>
</dbReference>
<dbReference type="GO" id="GO:0019843">
    <property type="term" value="F:rRNA binding"/>
    <property type="evidence" value="ECO:0007669"/>
    <property type="project" value="UniProtKB-UniRule"/>
</dbReference>
<dbReference type="Proteomes" id="UP000033930">
    <property type="component" value="Unassembled WGS sequence"/>
</dbReference>
<dbReference type="HAMAP" id="MF_01306_B">
    <property type="entry name" value="Ribosomal_uS4_B"/>
    <property type="match status" value="1"/>
</dbReference>
<gene>
    <name evidence="7" type="primary">rpsD</name>
    <name evidence="12" type="ORF">UU50_C0019G0011</name>
</gene>
<dbReference type="InterPro" id="IPR001912">
    <property type="entry name" value="Ribosomal_uS4_N"/>
</dbReference>
<evidence type="ECO:0000313" key="13">
    <source>
        <dbReference type="Proteomes" id="UP000033930"/>
    </source>
</evidence>
<feature type="domain" description="RNA-binding S4" evidence="10">
    <location>
        <begin position="96"/>
        <end position="160"/>
    </location>
</feature>
<keyword evidence="4 7" id="KW-0689">Ribosomal protein</keyword>
<evidence type="ECO:0000256" key="7">
    <source>
        <dbReference type="HAMAP-Rule" id="MF_01306"/>
    </source>
</evidence>
<dbReference type="Gene3D" id="3.10.290.10">
    <property type="entry name" value="RNA-binding S4 domain"/>
    <property type="match status" value="1"/>
</dbReference>
<keyword evidence="3 7" id="KW-0694">RNA-binding</keyword>
<proteinExistence type="inferred from homology"/>